<reference evidence="1 2" key="1">
    <citation type="journal article" date="2015" name="Sci. Rep.">
        <title>Genome of the facultative scuticociliatosis pathogen Pseudocohnilembus persalinus provides insight into its virulence through horizontal gene transfer.</title>
        <authorList>
            <person name="Xiong J."/>
            <person name="Wang G."/>
            <person name="Cheng J."/>
            <person name="Tian M."/>
            <person name="Pan X."/>
            <person name="Warren A."/>
            <person name="Jiang C."/>
            <person name="Yuan D."/>
            <person name="Miao W."/>
        </authorList>
    </citation>
    <scope>NUCLEOTIDE SEQUENCE [LARGE SCALE GENOMIC DNA]</scope>
    <source>
        <strain evidence="1">36N120E</strain>
    </source>
</reference>
<dbReference type="Pfam" id="PF07004">
    <property type="entry name" value="SHIPPO-rpt"/>
    <property type="match status" value="4"/>
</dbReference>
<dbReference type="InterPro" id="IPR010736">
    <property type="entry name" value="SHIPPO-rpt"/>
</dbReference>
<dbReference type="InterPro" id="IPR051291">
    <property type="entry name" value="CIMAP"/>
</dbReference>
<dbReference type="Proteomes" id="UP000054937">
    <property type="component" value="Unassembled WGS sequence"/>
</dbReference>
<dbReference type="PANTHER" id="PTHR21580">
    <property type="entry name" value="SHIPPO-1-RELATED"/>
    <property type="match status" value="1"/>
</dbReference>
<keyword evidence="2" id="KW-1185">Reference proteome</keyword>
<proteinExistence type="predicted"/>
<comment type="caution">
    <text evidence="1">The sequence shown here is derived from an EMBL/GenBank/DDBJ whole genome shotgun (WGS) entry which is preliminary data.</text>
</comment>
<evidence type="ECO:0008006" key="3">
    <source>
        <dbReference type="Google" id="ProtNLM"/>
    </source>
</evidence>
<name>A0A0V0QD46_PSEPJ</name>
<dbReference type="InParanoid" id="A0A0V0QD46"/>
<protein>
    <recommendedName>
        <fullName evidence="3">Sperm-tail PG-rich repeat</fullName>
    </recommendedName>
</protein>
<organism evidence="1 2">
    <name type="scientific">Pseudocohnilembus persalinus</name>
    <name type="common">Ciliate</name>
    <dbReference type="NCBI Taxonomy" id="266149"/>
    <lineage>
        <taxon>Eukaryota</taxon>
        <taxon>Sar</taxon>
        <taxon>Alveolata</taxon>
        <taxon>Ciliophora</taxon>
        <taxon>Intramacronucleata</taxon>
        <taxon>Oligohymenophorea</taxon>
        <taxon>Scuticociliatia</taxon>
        <taxon>Philasterida</taxon>
        <taxon>Pseudocohnilembidae</taxon>
        <taxon>Pseudocohnilembus</taxon>
    </lineage>
</organism>
<evidence type="ECO:0000313" key="1">
    <source>
        <dbReference type="EMBL" id="KRX00123.1"/>
    </source>
</evidence>
<dbReference type="AlphaFoldDB" id="A0A0V0QD46"/>
<dbReference type="EMBL" id="LDAU01000194">
    <property type="protein sequence ID" value="KRX00123.1"/>
    <property type="molecule type" value="Genomic_DNA"/>
</dbReference>
<sequence>MQIQKSNINSTFQGAFSIGKSPRSDLFEINNSPSPQHYQLNTTDNLKKYNSPKWTYEPKLVKQPKKNKGLNFPGRYDHINIIQTDQSPGPGQYNPKYDKTFSDSFQYFNKEVRFKNKLGNNNDDNIGPGQYNIVSDIDKYVKDENKKFTFGQKYDPWKYEKYENKPHPGYYNKIYDYKDSKPKFTKQKQTGLTTSMRYQAKIQEGPGPQNYQIKSKFNSDLGPVIKENIYQNIANQNKLSPGPGKYIINTGSYEKNKGITIGKKTKIIQVENISPGVGFYNQKSFFGKNNQAVKFSKGLQLDKLQNSVISEPGPGQYTIGSSFGAIPNYLMQKKQSQQSINSEKLSIQS</sequence>
<gene>
    <name evidence="1" type="ORF">PPERSA_10622</name>
</gene>
<dbReference type="OrthoDB" id="406368at2759"/>
<evidence type="ECO:0000313" key="2">
    <source>
        <dbReference type="Proteomes" id="UP000054937"/>
    </source>
</evidence>
<accession>A0A0V0QD46</accession>